<proteinExistence type="inferred from homology"/>
<dbReference type="PANTHER" id="PTHR28524">
    <property type="entry name" value="SUCCINATE DEHYDROGENASE ASSEMBLY FACTOR 4, MITOCHONDRIAL"/>
    <property type="match status" value="1"/>
</dbReference>
<dbReference type="Pfam" id="PF07896">
    <property type="entry name" value="DUF1674"/>
    <property type="match status" value="1"/>
</dbReference>
<protein>
    <recommendedName>
        <fullName evidence="2">Succinate dehydrogenase assembly factor 4, mitochondrial</fullName>
    </recommendedName>
</protein>
<dbReference type="GO" id="GO:0005739">
    <property type="term" value="C:mitochondrion"/>
    <property type="evidence" value="ECO:0007669"/>
    <property type="project" value="TreeGrafter"/>
</dbReference>
<dbReference type="InterPro" id="IPR012875">
    <property type="entry name" value="SDHF4"/>
</dbReference>
<evidence type="ECO:0000313" key="4">
    <source>
        <dbReference type="EMBL" id="KAK3874202.1"/>
    </source>
</evidence>
<feature type="compositionally biased region" description="Basic and acidic residues" evidence="3">
    <location>
        <begin position="131"/>
        <end position="144"/>
    </location>
</feature>
<dbReference type="AlphaFoldDB" id="A0AAE1FJG9"/>
<sequence length="144" mass="15578">MCTSEESLAHLSRSPRSEAGGFWTTAHSNNTLEILFTMLARASFISRVRGVVIPVRSVAKSVGSGGEGESCGRSAEPLKKPNTPIGKLDDGTEVEEGRHPQQEKEPLEAFPDNVNPSTGELGGPRGPEPTRYGDWERKGRVTDF</sequence>
<dbReference type="GO" id="GO:0034553">
    <property type="term" value="P:mitochondrial respiratory chain complex II assembly"/>
    <property type="evidence" value="ECO:0007669"/>
    <property type="project" value="TreeGrafter"/>
</dbReference>
<feature type="compositionally biased region" description="Basic and acidic residues" evidence="3">
    <location>
        <begin position="87"/>
        <end position="107"/>
    </location>
</feature>
<dbReference type="Proteomes" id="UP001286313">
    <property type="component" value="Unassembled WGS sequence"/>
</dbReference>
<evidence type="ECO:0000313" key="5">
    <source>
        <dbReference type="Proteomes" id="UP001286313"/>
    </source>
</evidence>
<reference evidence="4" key="1">
    <citation type="submission" date="2023-10" db="EMBL/GenBank/DDBJ databases">
        <title>Genome assemblies of two species of porcelain crab, Petrolisthes cinctipes and Petrolisthes manimaculis (Anomura: Porcellanidae).</title>
        <authorList>
            <person name="Angst P."/>
        </authorList>
    </citation>
    <scope>NUCLEOTIDE SEQUENCE</scope>
    <source>
        <strain evidence="4">PB745_01</strain>
        <tissue evidence="4">Gill</tissue>
    </source>
</reference>
<dbReference type="EMBL" id="JAWQEG010002126">
    <property type="protein sequence ID" value="KAK3874202.1"/>
    <property type="molecule type" value="Genomic_DNA"/>
</dbReference>
<feature type="region of interest" description="Disordered" evidence="3">
    <location>
        <begin position="1"/>
        <end position="21"/>
    </location>
</feature>
<evidence type="ECO:0000256" key="1">
    <source>
        <dbReference type="ARBA" id="ARBA00005701"/>
    </source>
</evidence>
<feature type="region of interest" description="Disordered" evidence="3">
    <location>
        <begin position="59"/>
        <end position="144"/>
    </location>
</feature>
<name>A0AAE1FJG9_PETCI</name>
<evidence type="ECO:0000256" key="3">
    <source>
        <dbReference type="SAM" id="MobiDB-lite"/>
    </source>
</evidence>
<comment type="caution">
    <text evidence="4">The sequence shown here is derived from an EMBL/GenBank/DDBJ whole genome shotgun (WGS) entry which is preliminary data.</text>
</comment>
<organism evidence="4 5">
    <name type="scientific">Petrolisthes cinctipes</name>
    <name type="common">Flat porcelain crab</name>
    <dbReference type="NCBI Taxonomy" id="88211"/>
    <lineage>
        <taxon>Eukaryota</taxon>
        <taxon>Metazoa</taxon>
        <taxon>Ecdysozoa</taxon>
        <taxon>Arthropoda</taxon>
        <taxon>Crustacea</taxon>
        <taxon>Multicrustacea</taxon>
        <taxon>Malacostraca</taxon>
        <taxon>Eumalacostraca</taxon>
        <taxon>Eucarida</taxon>
        <taxon>Decapoda</taxon>
        <taxon>Pleocyemata</taxon>
        <taxon>Anomura</taxon>
        <taxon>Galatheoidea</taxon>
        <taxon>Porcellanidae</taxon>
        <taxon>Petrolisthes</taxon>
    </lineage>
</organism>
<accession>A0AAE1FJG9</accession>
<gene>
    <name evidence="4" type="ORF">Pcinc_020837</name>
</gene>
<keyword evidence="5" id="KW-1185">Reference proteome</keyword>
<comment type="similarity">
    <text evidence="1">Belongs to the SDHAF4 family.</text>
</comment>
<evidence type="ECO:0000256" key="2">
    <source>
        <dbReference type="ARBA" id="ARBA00022170"/>
    </source>
</evidence>
<dbReference type="PANTHER" id="PTHR28524:SF3">
    <property type="entry name" value="SUCCINATE DEHYDROGENASE ASSEMBLY FACTOR 4, MITOCHONDRIAL"/>
    <property type="match status" value="1"/>
</dbReference>